<organism evidence="4 5">
    <name type="scientific">Jannaschia faecimaris</name>
    <dbReference type="NCBI Taxonomy" id="1244108"/>
    <lineage>
        <taxon>Bacteria</taxon>
        <taxon>Pseudomonadati</taxon>
        <taxon>Pseudomonadota</taxon>
        <taxon>Alphaproteobacteria</taxon>
        <taxon>Rhodobacterales</taxon>
        <taxon>Roseobacteraceae</taxon>
        <taxon>Jannaschia</taxon>
    </lineage>
</organism>
<name>A0A1H3TUY6_9RHOB</name>
<feature type="transmembrane region" description="Helical" evidence="1">
    <location>
        <begin position="586"/>
        <end position="604"/>
    </location>
</feature>
<dbReference type="SUPFAM" id="SSF47336">
    <property type="entry name" value="ACP-like"/>
    <property type="match status" value="1"/>
</dbReference>
<dbReference type="InterPro" id="IPR036736">
    <property type="entry name" value="ACP-like_sf"/>
</dbReference>
<dbReference type="Proteomes" id="UP000198914">
    <property type="component" value="Unassembled WGS sequence"/>
</dbReference>
<dbReference type="PANTHER" id="PTHR43767:SF1">
    <property type="entry name" value="NONRIBOSOMAL PEPTIDE SYNTHASE PES1 (EUROFUNG)-RELATED"/>
    <property type="match status" value="1"/>
</dbReference>
<keyword evidence="4" id="KW-0436">Ligase</keyword>
<dbReference type="InterPro" id="IPR042099">
    <property type="entry name" value="ANL_N_sf"/>
</dbReference>
<dbReference type="GO" id="GO:0016747">
    <property type="term" value="F:acyltransferase activity, transferring groups other than amino-acyl groups"/>
    <property type="evidence" value="ECO:0007669"/>
    <property type="project" value="InterPro"/>
</dbReference>
<dbReference type="Pfam" id="PF00501">
    <property type="entry name" value="AMP-binding"/>
    <property type="match status" value="1"/>
</dbReference>
<feature type="transmembrane region" description="Helical" evidence="1">
    <location>
        <begin position="650"/>
        <end position="667"/>
    </location>
</feature>
<sequence>MRAQFGFGRGICRITAEPSVDFVSIYLAALQSGCPVVLEAQLDREDESKAGLPCLYELDRKSGRVVANEANKGHAFHTELKLLLSTSGSTGAKKFVRLSAENLTANSISIVQYLDIRPDDRAPTSLPLNYSYGLSILNSHLQAGASLLLIEEPVTSYALWEAFDKYACTSFSGVPQTFRILERSGQLFRERAALRYVTQAGGKLDAEEVKRWVAAGQRSGWDFLVMYGQTEASPRMSYLPANLSADNPSSIGVAIPNGKLWVSGPDEAPLPAGEEGELVYEGPNVMMGYATCIEDLAKPSGPQKLKTGDIGYFDEQGLFYITGRSARFLKLSGKRVSLDEVERWLRRQVVDCIAIGSDDALQILHTGERGVASSVAQWLSVPSPFIKELSVDTLPLNQNGKADLARAAELFEIHTSRQTPDGQQASDTGSGIDTIASIFRHQFPGSTVTADTTFDDLGGTSNDFVELEMALEEAGVAPFENWHLYPVSALSEKIPRHAITRSWLRPDHGAARALCCILVVLLHVVGGREGDGGLNLPAASNWHVLNDVLEPLRMPLFTFLSGYAFQVMKADGRTLRGHVSMLLNRLLAPTLFAISVFSIASNLVGTKFSLDTPVEFLSIFLFPYGVFWFVMALCLMTTVTYLIRRYFRGASAYILLGLAVALVIWQLNFQYNVWAINQSTKLMPFFIFGSFYASHADWLHARMGRIVALALTALVLSQLVEIGPSGSHGFSNFILSLSYIFLCVAFARHVPILSLIAPYTFFIYLWHVLAASGTRILWTGNFENVGLSIFAGTVAGVVLPILLFHVLAYLPFSAAYLRGK</sequence>
<accession>A0A1H3TUY6</accession>
<gene>
    <name evidence="4" type="ORF">SAMN05444004_1203</name>
</gene>
<dbReference type="InterPro" id="IPR002656">
    <property type="entry name" value="Acyl_transf_3_dom"/>
</dbReference>
<evidence type="ECO:0000259" key="3">
    <source>
        <dbReference type="Pfam" id="PF01757"/>
    </source>
</evidence>
<feature type="transmembrane region" description="Helical" evidence="1">
    <location>
        <begin position="509"/>
        <end position="528"/>
    </location>
</feature>
<feature type="transmembrane region" description="Helical" evidence="1">
    <location>
        <begin position="729"/>
        <end position="747"/>
    </location>
</feature>
<feature type="transmembrane region" description="Helical" evidence="1">
    <location>
        <begin position="790"/>
        <end position="812"/>
    </location>
</feature>
<dbReference type="RefSeq" id="WP_092647581.1">
    <property type="nucleotide sequence ID" value="NZ_FNPX01000020.1"/>
</dbReference>
<dbReference type="OrthoDB" id="9803968at2"/>
<proteinExistence type="predicted"/>
<dbReference type="PANTHER" id="PTHR43767">
    <property type="entry name" value="LONG-CHAIN-FATTY-ACID--COA LIGASE"/>
    <property type="match status" value="1"/>
</dbReference>
<dbReference type="GO" id="GO:0016874">
    <property type="term" value="F:ligase activity"/>
    <property type="evidence" value="ECO:0007669"/>
    <property type="project" value="UniProtKB-KW"/>
</dbReference>
<dbReference type="InterPro" id="IPR050237">
    <property type="entry name" value="ATP-dep_AMP-bd_enzyme"/>
</dbReference>
<reference evidence="5" key="1">
    <citation type="submission" date="2016-10" db="EMBL/GenBank/DDBJ databases">
        <authorList>
            <person name="Varghese N."/>
            <person name="Submissions S."/>
        </authorList>
    </citation>
    <scope>NUCLEOTIDE SEQUENCE [LARGE SCALE GENOMIC DNA]</scope>
    <source>
        <strain evidence="5">DSM 100420</strain>
    </source>
</reference>
<dbReference type="EMBL" id="FNPX01000020">
    <property type="protein sequence ID" value="SDZ54016.1"/>
    <property type="molecule type" value="Genomic_DNA"/>
</dbReference>
<feature type="transmembrane region" description="Helical" evidence="1">
    <location>
        <begin position="759"/>
        <end position="778"/>
    </location>
</feature>
<dbReference type="AlphaFoldDB" id="A0A1H3TUY6"/>
<feature type="transmembrane region" description="Helical" evidence="1">
    <location>
        <begin position="706"/>
        <end position="723"/>
    </location>
</feature>
<protein>
    <submittedName>
        <fullName evidence="4">Acyl-CoA synthetase (AMP-forming)/AMP-acid ligase II</fullName>
    </submittedName>
</protein>
<evidence type="ECO:0000313" key="5">
    <source>
        <dbReference type="Proteomes" id="UP000198914"/>
    </source>
</evidence>
<keyword evidence="1" id="KW-0472">Membrane</keyword>
<keyword evidence="1" id="KW-0812">Transmembrane</keyword>
<dbReference type="InterPro" id="IPR000873">
    <property type="entry name" value="AMP-dep_synth/lig_dom"/>
</dbReference>
<feature type="domain" description="Acyltransferase 3" evidence="3">
    <location>
        <begin position="511"/>
        <end position="804"/>
    </location>
</feature>
<dbReference type="SUPFAM" id="SSF56801">
    <property type="entry name" value="Acetyl-CoA synthetase-like"/>
    <property type="match status" value="1"/>
</dbReference>
<feature type="transmembrane region" description="Helical" evidence="1">
    <location>
        <begin position="616"/>
        <end position="643"/>
    </location>
</feature>
<dbReference type="Pfam" id="PF01757">
    <property type="entry name" value="Acyl_transf_3"/>
    <property type="match status" value="1"/>
</dbReference>
<evidence type="ECO:0000259" key="2">
    <source>
        <dbReference type="Pfam" id="PF00501"/>
    </source>
</evidence>
<evidence type="ECO:0000256" key="1">
    <source>
        <dbReference type="SAM" id="Phobius"/>
    </source>
</evidence>
<dbReference type="STRING" id="1244108.SAMN05444004_1203"/>
<feature type="domain" description="AMP-dependent synthetase/ligase" evidence="2">
    <location>
        <begin position="82"/>
        <end position="289"/>
    </location>
</feature>
<keyword evidence="1" id="KW-1133">Transmembrane helix</keyword>
<dbReference type="Gene3D" id="3.40.50.12780">
    <property type="entry name" value="N-terminal domain of ligase-like"/>
    <property type="match status" value="1"/>
</dbReference>
<keyword evidence="5" id="KW-1185">Reference proteome</keyword>
<evidence type="ECO:0000313" key="4">
    <source>
        <dbReference type="EMBL" id="SDZ54016.1"/>
    </source>
</evidence>